<evidence type="ECO:0000256" key="1">
    <source>
        <dbReference type="ARBA" id="ARBA00022443"/>
    </source>
</evidence>
<dbReference type="InParanoid" id="A0A0C3ERF7"/>
<dbReference type="HOGENOM" id="CLU_020758_0_0_1"/>
<dbReference type="InterPro" id="IPR027267">
    <property type="entry name" value="AH/BAR_dom_sf"/>
</dbReference>
<dbReference type="Pfam" id="PF10456">
    <property type="entry name" value="BAR_3_WASP_bdg"/>
    <property type="match status" value="1"/>
</dbReference>
<dbReference type="GO" id="GO:0016197">
    <property type="term" value="P:endosomal transport"/>
    <property type="evidence" value="ECO:0007669"/>
    <property type="project" value="TreeGrafter"/>
</dbReference>
<dbReference type="GO" id="GO:0097320">
    <property type="term" value="P:plasma membrane tubulation"/>
    <property type="evidence" value="ECO:0007669"/>
    <property type="project" value="TreeGrafter"/>
</dbReference>
<dbReference type="InterPro" id="IPR036871">
    <property type="entry name" value="PX_dom_sf"/>
</dbReference>
<dbReference type="AlphaFoldDB" id="A0A0C3ERF7"/>
<dbReference type="InterPro" id="IPR001452">
    <property type="entry name" value="SH3_domain"/>
</dbReference>
<dbReference type="SUPFAM" id="SSF50044">
    <property type="entry name" value="SH3-domain"/>
    <property type="match status" value="1"/>
</dbReference>
<evidence type="ECO:0008006" key="8">
    <source>
        <dbReference type="Google" id="ProtNLM"/>
    </source>
</evidence>
<reference evidence="6 7" key="1">
    <citation type="submission" date="2014-04" db="EMBL/GenBank/DDBJ databases">
        <authorList>
            <consortium name="DOE Joint Genome Institute"/>
            <person name="Kuo A."/>
            <person name="Kohler A."/>
            <person name="Nagy L.G."/>
            <person name="Floudas D."/>
            <person name="Copeland A."/>
            <person name="Barry K.W."/>
            <person name="Cichocki N."/>
            <person name="Veneault-Fourrey C."/>
            <person name="LaButti K."/>
            <person name="Lindquist E.A."/>
            <person name="Lipzen A."/>
            <person name="Lundell T."/>
            <person name="Morin E."/>
            <person name="Murat C."/>
            <person name="Sun H."/>
            <person name="Tunlid A."/>
            <person name="Henrissat B."/>
            <person name="Grigoriev I.V."/>
            <person name="Hibbett D.S."/>
            <person name="Martin F."/>
            <person name="Nordberg H.P."/>
            <person name="Cantor M.N."/>
            <person name="Hua S.X."/>
        </authorList>
    </citation>
    <scope>NUCLEOTIDE SEQUENCE [LARGE SCALE GENOMIC DNA]</scope>
    <source>
        <strain evidence="6 7">Foug A</strain>
    </source>
</reference>
<evidence type="ECO:0000259" key="5">
    <source>
        <dbReference type="PROSITE" id="PS50195"/>
    </source>
</evidence>
<dbReference type="InterPro" id="IPR019497">
    <property type="entry name" value="Sorting_nexin_WASP-bd-dom"/>
</dbReference>
<dbReference type="Gene3D" id="3.30.1520.10">
    <property type="entry name" value="Phox-like domain"/>
    <property type="match status" value="1"/>
</dbReference>
<dbReference type="PROSITE" id="PS50002">
    <property type="entry name" value="SH3"/>
    <property type="match status" value="1"/>
</dbReference>
<dbReference type="STRING" id="1036808.A0A0C3ERF7"/>
<dbReference type="EMBL" id="KN822004">
    <property type="protein sequence ID" value="KIM70416.1"/>
    <property type="molecule type" value="Genomic_DNA"/>
</dbReference>
<protein>
    <recommendedName>
        <fullName evidence="8">PX domain-containing protein</fullName>
    </recommendedName>
</protein>
<sequence>MAAPPPVAKQISALFSPSERLPPDDDIGINSSGASWAEHLDHAPLSEDETEGASPEFDIDIRPARALYDFEGNAEYQEMTVRTGDEIEVLREDAGEGWSLVRTLMGEIGLLPATYYTYTPDLISALSEQDETHTQGPETSVDPSVPYASSKGKLDVSLVPQHTGESRNILPGFRQRSLGGKFLNRFSSFVTSGAEEWVIKGCPDISADNPASAQGSHSRFSSIDTLATDSTLGEADKHFIDTGPSWQPKTPKFRVLVHSPSKRTSGLTSAYTVYSVTSSFPLDHVKSTEPSEPSEPFGASPATLITVQRRFSHFAVLHTVLTRRLPGIALPPLPEKQYTGRFSADFIEARRADLEQYINRIVRHPVARYAEVITSFLGCEDELEWSRQIPRFLSMPVAGPSFFARVFHPAFNIDVYDAVEVSEMFNKHIRAVGRGIQGLRNVFGQVRDARLHASMAEKSLSHSLLSLITAKTSSDLNPTGEEDSTPNMKGVVNDEGAWCWRDSCKGCLKATKAIQKVGGALQGVARLYDDHSRRTMLATHQSLKGLAHPHMVYQGIIEIHRATATRCAEAVQNESDPEMISRCETVLNATMAEMDTYHDQKLQDIITLVQEHLDDEIALYEQILSRLKSARRGFDPPHFDDLSRSPCIERRIGFQKDLERLTREVDPLPQPSPHVYDGVTIQDSVGVLLGGSSRTVGSTSVLSKLWA</sequence>
<evidence type="ECO:0000256" key="3">
    <source>
        <dbReference type="SAM" id="MobiDB-lite"/>
    </source>
</evidence>
<accession>A0A0C3ERF7</accession>
<keyword evidence="1 2" id="KW-0728">SH3 domain</keyword>
<dbReference type="GO" id="GO:0005886">
    <property type="term" value="C:plasma membrane"/>
    <property type="evidence" value="ECO:0007669"/>
    <property type="project" value="TreeGrafter"/>
</dbReference>
<feature type="domain" description="PX" evidence="5">
    <location>
        <begin position="252"/>
        <end position="383"/>
    </location>
</feature>
<evidence type="ECO:0000313" key="7">
    <source>
        <dbReference type="Proteomes" id="UP000053989"/>
    </source>
</evidence>
<dbReference type="InterPro" id="IPR001683">
    <property type="entry name" value="PX_dom"/>
</dbReference>
<evidence type="ECO:0000259" key="4">
    <source>
        <dbReference type="PROSITE" id="PS50002"/>
    </source>
</evidence>
<keyword evidence="7" id="KW-1185">Reference proteome</keyword>
<dbReference type="Gene3D" id="1.20.1270.60">
    <property type="entry name" value="Arfaptin homology (AH) domain/BAR domain"/>
    <property type="match status" value="1"/>
</dbReference>
<gene>
    <name evidence="6" type="ORF">SCLCIDRAFT_101191</name>
</gene>
<dbReference type="OrthoDB" id="10254720at2759"/>
<dbReference type="PANTHER" id="PTHR45827:SF1">
    <property type="entry name" value="SORTING NEXIN"/>
    <property type="match status" value="1"/>
</dbReference>
<proteinExistence type="predicted"/>
<dbReference type="SMART" id="SM00326">
    <property type="entry name" value="SH3"/>
    <property type="match status" value="1"/>
</dbReference>
<name>A0A0C3ERF7_9AGAM</name>
<dbReference type="Gene3D" id="2.30.30.40">
    <property type="entry name" value="SH3 Domains"/>
    <property type="match status" value="1"/>
</dbReference>
<reference evidence="7" key="2">
    <citation type="submission" date="2015-01" db="EMBL/GenBank/DDBJ databases">
        <title>Evolutionary Origins and Diversification of the Mycorrhizal Mutualists.</title>
        <authorList>
            <consortium name="DOE Joint Genome Institute"/>
            <consortium name="Mycorrhizal Genomics Consortium"/>
            <person name="Kohler A."/>
            <person name="Kuo A."/>
            <person name="Nagy L.G."/>
            <person name="Floudas D."/>
            <person name="Copeland A."/>
            <person name="Barry K.W."/>
            <person name="Cichocki N."/>
            <person name="Veneault-Fourrey C."/>
            <person name="LaButti K."/>
            <person name="Lindquist E.A."/>
            <person name="Lipzen A."/>
            <person name="Lundell T."/>
            <person name="Morin E."/>
            <person name="Murat C."/>
            <person name="Riley R."/>
            <person name="Ohm R."/>
            <person name="Sun H."/>
            <person name="Tunlid A."/>
            <person name="Henrissat B."/>
            <person name="Grigoriev I.V."/>
            <person name="Hibbett D.S."/>
            <person name="Martin F."/>
        </authorList>
    </citation>
    <scope>NUCLEOTIDE SEQUENCE [LARGE SCALE GENOMIC DNA]</scope>
    <source>
        <strain evidence="7">Foug A</strain>
    </source>
</reference>
<dbReference type="SUPFAM" id="SSF64268">
    <property type="entry name" value="PX domain"/>
    <property type="match status" value="1"/>
</dbReference>
<feature type="domain" description="SH3" evidence="4">
    <location>
        <begin position="59"/>
        <end position="121"/>
    </location>
</feature>
<dbReference type="PANTHER" id="PTHR45827">
    <property type="entry name" value="SORTING NEXIN"/>
    <property type="match status" value="1"/>
</dbReference>
<dbReference type="InterPro" id="IPR036028">
    <property type="entry name" value="SH3-like_dom_sf"/>
</dbReference>
<evidence type="ECO:0000256" key="2">
    <source>
        <dbReference type="PROSITE-ProRule" id="PRU00192"/>
    </source>
</evidence>
<dbReference type="PROSITE" id="PS50195">
    <property type="entry name" value="PX"/>
    <property type="match status" value="1"/>
</dbReference>
<dbReference type="GO" id="GO:0035091">
    <property type="term" value="F:phosphatidylinositol binding"/>
    <property type="evidence" value="ECO:0007669"/>
    <property type="project" value="InterPro"/>
</dbReference>
<dbReference type="Pfam" id="PF00018">
    <property type="entry name" value="SH3_1"/>
    <property type="match status" value="1"/>
</dbReference>
<dbReference type="SMART" id="SM00312">
    <property type="entry name" value="PX"/>
    <property type="match status" value="1"/>
</dbReference>
<organism evidence="6 7">
    <name type="scientific">Scleroderma citrinum Foug A</name>
    <dbReference type="NCBI Taxonomy" id="1036808"/>
    <lineage>
        <taxon>Eukaryota</taxon>
        <taxon>Fungi</taxon>
        <taxon>Dikarya</taxon>
        <taxon>Basidiomycota</taxon>
        <taxon>Agaricomycotina</taxon>
        <taxon>Agaricomycetes</taxon>
        <taxon>Agaricomycetidae</taxon>
        <taxon>Boletales</taxon>
        <taxon>Sclerodermatineae</taxon>
        <taxon>Sclerodermataceae</taxon>
        <taxon>Scleroderma</taxon>
    </lineage>
</organism>
<dbReference type="Pfam" id="PF00787">
    <property type="entry name" value="PX"/>
    <property type="match status" value="1"/>
</dbReference>
<dbReference type="Proteomes" id="UP000053989">
    <property type="component" value="Unassembled WGS sequence"/>
</dbReference>
<feature type="region of interest" description="Disordered" evidence="3">
    <location>
        <begin position="1"/>
        <end position="58"/>
    </location>
</feature>
<dbReference type="GO" id="GO:0006897">
    <property type="term" value="P:endocytosis"/>
    <property type="evidence" value="ECO:0007669"/>
    <property type="project" value="TreeGrafter"/>
</dbReference>
<dbReference type="GO" id="GO:0031410">
    <property type="term" value="C:cytoplasmic vesicle"/>
    <property type="evidence" value="ECO:0007669"/>
    <property type="project" value="TreeGrafter"/>
</dbReference>
<feature type="region of interest" description="Disordered" evidence="3">
    <location>
        <begin position="127"/>
        <end position="146"/>
    </location>
</feature>
<evidence type="ECO:0000313" key="6">
    <source>
        <dbReference type="EMBL" id="KIM70416.1"/>
    </source>
</evidence>